<gene>
    <name evidence="1" type="ORF">CUZ56_00136</name>
</gene>
<protein>
    <submittedName>
        <fullName evidence="1">Uncharacterized protein</fullName>
    </submittedName>
</protein>
<evidence type="ECO:0000313" key="1">
    <source>
        <dbReference type="EMBL" id="RUS67661.1"/>
    </source>
</evidence>
<keyword evidence="2" id="KW-1185">Reference proteome</keyword>
<dbReference type="EMBL" id="PQSP01000001">
    <property type="protein sequence ID" value="RUS67661.1"/>
    <property type="molecule type" value="Genomic_DNA"/>
</dbReference>
<proteinExistence type="predicted"/>
<reference evidence="1 2" key="1">
    <citation type="submission" date="2018-01" db="EMBL/GenBank/DDBJ databases">
        <title>Saezia sanguinis gen. nov., sp. nov., in the order Burkholderiales isolated from human blood.</title>
        <authorList>
            <person name="Medina-Pascual M.J."/>
            <person name="Valdezate S."/>
            <person name="Monzon S."/>
            <person name="Cuesta I."/>
            <person name="Carrasco G."/>
            <person name="Villalon P."/>
            <person name="Saez-Nieto J.A."/>
        </authorList>
    </citation>
    <scope>NUCLEOTIDE SEQUENCE [LARGE SCALE GENOMIC DNA]</scope>
    <source>
        <strain evidence="1 2">CNM695-12</strain>
    </source>
</reference>
<evidence type="ECO:0000313" key="2">
    <source>
        <dbReference type="Proteomes" id="UP000286947"/>
    </source>
</evidence>
<dbReference type="Proteomes" id="UP000286947">
    <property type="component" value="Unassembled WGS sequence"/>
</dbReference>
<comment type="caution">
    <text evidence="1">The sequence shown here is derived from an EMBL/GenBank/DDBJ whole genome shotgun (WGS) entry which is preliminary data.</text>
</comment>
<name>A0A433SFY4_9BURK</name>
<sequence length="66" mass="7475">MGIANELQSYLDRNRLTVELNGVKYEVIDKEKKVICRGVTFQTAVRKAIWLSACPCQESKHNGHAL</sequence>
<organism evidence="1 2">
    <name type="scientific">Saezia sanguinis</name>
    <dbReference type="NCBI Taxonomy" id="1965230"/>
    <lineage>
        <taxon>Bacteria</taxon>
        <taxon>Pseudomonadati</taxon>
        <taxon>Pseudomonadota</taxon>
        <taxon>Betaproteobacteria</taxon>
        <taxon>Burkholderiales</taxon>
        <taxon>Saeziaceae</taxon>
        <taxon>Saezia</taxon>
    </lineage>
</organism>
<dbReference type="AlphaFoldDB" id="A0A433SFY4"/>
<accession>A0A433SFY4</accession>